<organism evidence="1">
    <name type="scientific">Panstrongylus lignarius</name>
    <dbReference type="NCBI Taxonomy" id="156445"/>
    <lineage>
        <taxon>Eukaryota</taxon>
        <taxon>Metazoa</taxon>
        <taxon>Ecdysozoa</taxon>
        <taxon>Arthropoda</taxon>
        <taxon>Hexapoda</taxon>
        <taxon>Insecta</taxon>
        <taxon>Pterygota</taxon>
        <taxon>Neoptera</taxon>
        <taxon>Paraneoptera</taxon>
        <taxon>Hemiptera</taxon>
        <taxon>Heteroptera</taxon>
        <taxon>Panheteroptera</taxon>
        <taxon>Cimicomorpha</taxon>
        <taxon>Reduviidae</taxon>
        <taxon>Triatominae</taxon>
        <taxon>Panstrongylus</taxon>
    </lineage>
</organism>
<dbReference type="AlphaFoldDB" id="A0A224XSZ0"/>
<proteinExistence type="predicted"/>
<evidence type="ECO:0000313" key="1">
    <source>
        <dbReference type="EMBL" id="JAW15665.1"/>
    </source>
</evidence>
<name>A0A224XSZ0_9HEMI</name>
<accession>A0A224XSZ0</accession>
<sequence>MAFTSLLISCFPCSEEEAAATVPAVCTCSTNNSPWACLLSNACSGATQSSIANLSLSDCCFNAGKRSLALFNHPVNSS</sequence>
<reference evidence="1" key="1">
    <citation type="journal article" date="2018" name="PLoS Negl. Trop. Dis.">
        <title>An insight into the salivary gland and fat body transcriptome of Panstrongylus lignarius (Hemiptera: Heteroptera), the main vector of Chagas disease in Peru.</title>
        <authorList>
            <person name="Nevoa J.C."/>
            <person name="Mendes M.T."/>
            <person name="da Silva M.V."/>
            <person name="Soares S.C."/>
            <person name="Oliveira C.J.F."/>
            <person name="Ribeiro J.M.C."/>
        </authorList>
    </citation>
    <scope>NUCLEOTIDE SEQUENCE</scope>
</reference>
<dbReference type="EMBL" id="GFTR01000761">
    <property type="protein sequence ID" value="JAW15665.1"/>
    <property type="molecule type" value="Transcribed_RNA"/>
</dbReference>
<protein>
    <submittedName>
        <fullName evidence="1">Uncharacterized protein</fullName>
    </submittedName>
</protein>